<gene>
    <name evidence="1" type="ORF">ES332_A12G227200v1</name>
</gene>
<organism evidence="1 2">
    <name type="scientific">Gossypium tomentosum</name>
    <name type="common">Hawaiian cotton</name>
    <name type="synonym">Gossypium sandvicense</name>
    <dbReference type="NCBI Taxonomy" id="34277"/>
    <lineage>
        <taxon>Eukaryota</taxon>
        <taxon>Viridiplantae</taxon>
        <taxon>Streptophyta</taxon>
        <taxon>Embryophyta</taxon>
        <taxon>Tracheophyta</taxon>
        <taxon>Spermatophyta</taxon>
        <taxon>Magnoliopsida</taxon>
        <taxon>eudicotyledons</taxon>
        <taxon>Gunneridae</taxon>
        <taxon>Pentapetalae</taxon>
        <taxon>rosids</taxon>
        <taxon>malvids</taxon>
        <taxon>Malvales</taxon>
        <taxon>Malvaceae</taxon>
        <taxon>Malvoideae</taxon>
        <taxon>Gossypium</taxon>
    </lineage>
</organism>
<protein>
    <submittedName>
        <fullName evidence="1">Uncharacterized protein</fullName>
    </submittedName>
</protein>
<evidence type="ECO:0000313" key="1">
    <source>
        <dbReference type="EMBL" id="TYH97187.1"/>
    </source>
</evidence>
<reference evidence="1 2" key="1">
    <citation type="submission" date="2019-07" db="EMBL/GenBank/DDBJ databases">
        <title>WGS assembly of Gossypium tomentosum.</title>
        <authorList>
            <person name="Chen Z.J."/>
            <person name="Sreedasyam A."/>
            <person name="Ando A."/>
            <person name="Song Q."/>
            <person name="De L."/>
            <person name="Hulse-Kemp A."/>
            <person name="Ding M."/>
            <person name="Ye W."/>
            <person name="Kirkbride R."/>
            <person name="Jenkins J."/>
            <person name="Plott C."/>
            <person name="Lovell J."/>
            <person name="Lin Y.-M."/>
            <person name="Vaughn R."/>
            <person name="Liu B."/>
            <person name="Li W."/>
            <person name="Simpson S."/>
            <person name="Scheffler B."/>
            <person name="Saski C."/>
            <person name="Grover C."/>
            <person name="Hu G."/>
            <person name="Conover J."/>
            <person name="Carlson J."/>
            <person name="Shu S."/>
            <person name="Boston L."/>
            <person name="Williams M."/>
            <person name="Peterson D."/>
            <person name="Mcgee K."/>
            <person name="Jones D."/>
            <person name="Wendel J."/>
            <person name="Stelly D."/>
            <person name="Grimwood J."/>
            <person name="Schmutz J."/>
        </authorList>
    </citation>
    <scope>NUCLEOTIDE SEQUENCE [LARGE SCALE GENOMIC DNA]</scope>
    <source>
        <strain evidence="1">7179.01</strain>
    </source>
</reference>
<dbReference type="AlphaFoldDB" id="A0A5D2N076"/>
<dbReference type="EMBL" id="CM017621">
    <property type="protein sequence ID" value="TYH97187.1"/>
    <property type="molecule type" value="Genomic_DNA"/>
</dbReference>
<sequence length="70" mass="7856">MPQLELTWDIRPTPTPSINSFQLPANGVSSSCRANDRILKCFATKSTTLFTSLQHMSDLYSPLPTKHLLH</sequence>
<proteinExistence type="predicted"/>
<evidence type="ECO:0000313" key="2">
    <source>
        <dbReference type="Proteomes" id="UP000322667"/>
    </source>
</evidence>
<accession>A0A5D2N076</accession>
<keyword evidence="2" id="KW-1185">Reference proteome</keyword>
<name>A0A5D2N076_GOSTO</name>
<dbReference type="Proteomes" id="UP000322667">
    <property type="component" value="Chromosome A12"/>
</dbReference>